<dbReference type="eggNOG" id="ENOG50320Z9">
    <property type="taxonomic scope" value="Bacteria"/>
</dbReference>
<keyword evidence="2" id="KW-1185">Reference proteome</keyword>
<proteinExistence type="predicted"/>
<name>D2PXB2_KRIFD</name>
<reference evidence="1 2" key="2">
    <citation type="journal article" date="2010" name="Stand. Genomic Sci.">
        <title>Complete genome sequence of Kribbella flavida type strain (IFO 14399).</title>
        <authorList>
            <person name="Pukall R."/>
            <person name="Lapidus A."/>
            <person name="Glavina Del Rio T."/>
            <person name="Copeland A."/>
            <person name="Tice H."/>
            <person name="Cheng J.-F."/>
            <person name="Lucas S."/>
            <person name="Chen F."/>
            <person name="Nolan M."/>
            <person name="LaButti K."/>
            <person name="Pati A."/>
            <person name="Ivanova N."/>
            <person name="Mavrommatis K."/>
            <person name="Mikhailova N."/>
            <person name="Pitluck S."/>
            <person name="Bruce D."/>
            <person name="Goodwin L."/>
            <person name="Land M."/>
            <person name="Hauser L."/>
            <person name="Chang Y.-J."/>
            <person name="Jeffries C.D."/>
            <person name="Chen A."/>
            <person name="Palaniappan K."/>
            <person name="Chain P."/>
            <person name="Rohde M."/>
            <person name="Goeker M."/>
            <person name="Bristow J."/>
            <person name="Eisen J.A."/>
            <person name="Markowitz V."/>
            <person name="Hugenholtz P."/>
            <person name="Kyrpides N.C."/>
            <person name="Klenk H.-P."/>
            <person name="Brettin T."/>
        </authorList>
    </citation>
    <scope>NUCLEOTIDE SEQUENCE [LARGE SCALE GENOMIC DNA]</scope>
    <source>
        <strain evidence="2">DSM 17836 / JCM 10339 / NBRC 14399</strain>
    </source>
</reference>
<dbReference type="Proteomes" id="UP000007967">
    <property type="component" value="Chromosome"/>
</dbReference>
<evidence type="ECO:0000313" key="2">
    <source>
        <dbReference type="Proteomes" id="UP000007967"/>
    </source>
</evidence>
<dbReference type="EMBL" id="CP001736">
    <property type="protein sequence ID" value="ADB29760.1"/>
    <property type="molecule type" value="Genomic_DNA"/>
</dbReference>
<dbReference type="HOGENOM" id="CLU_2633484_0_0_11"/>
<dbReference type="AlphaFoldDB" id="D2PXB2"/>
<dbReference type="RefSeq" id="WP_012918316.1">
    <property type="nucleotide sequence ID" value="NC_013729.1"/>
</dbReference>
<organism evidence="1 2">
    <name type="scientific">Kribbella flavida (strain DSM 17836 / JCM 10339 / NBRC 14399)</name>
    <dbReference type="NCBI Taxonomy" id="479435"/>
    <lineage>
        <taxon>Bacteria</taxon>
        <taxon>Bacillati</taxon>
        <taxon>Actinomycetota</taxon>
        <taxon>Actinomycetes</taxon>
        <taxon>Propionibacteriales</taxon>
        <taxon>Kribbellaceae</taxon>
        <taxon>Kribbella</taxon>
    </lineage>
</organism>
<dbReference type="STRING" id="479435.Kfla_0639"/>
<reference evidence="2" key="1">
    <citation type="submission" date="2009-09" db="EMBL/GenBank/DDBJ databases">
        <title>The complete genome of Kribbella flavida DSM 17836.</title>
        <authorList>
            <consortium name="US DOE Joint Genome Institute (JGI-PGF)"/>
            <person name="Lucas S."/>
            <person name="Copeland A."/>
            <person name="Lapidus A."/>
            <person name="Glavina del Rio T."/>
            <person name="Dalin E."/>
            <person name="Tice H."/>
            <person name="Bruce D."/>
            <person name="Goodwin L."/>
            <person name="Pitluck S."/>
            <person name="Kyrpides N."/>
            <person name="Mavromatis K."/>
            <person name="Ivanova N."/>
            <person name="Saunders E."/>
            <person name="Brettin T."/>
            <person name="Detter J.C."/>
            <person name="Han C."/>
            <person name="Larimer F."/>
            <person name="Land M."/>
            <person name="Hauser L."/>
            <person name="Markowitz V."/>
            <person name="Cheng J.-F."/>
            <person name="Hugenholtz P."/>
            <person name="Woyke T."/>
            <person name="Wu D."/>
            <person name="Pukall R."/>
            <person name="Klenk H.-P."/>
            <person name="Eisen J.A."/>
        </authorList>
    </citation>
    <scope>NUCLEOTIDE SEQUENCE [LARGE SCALE GENOMIC DNA]</scope>
    <source>
        <strain evidence="2">DSM 17836 / JCM 10339 / NBRC 14399</strain>
    </source>
</reference>
<dbReference type="OrthoDB" id="4773873at2"/>
<protein>
    <submittedName>
        <fullName evidence="1">Uncharacterized protein</fullName>
    </submittedName>
</protein>
<dbReference type="KEGG" id="kfl:Kfla_0639"/>
<sequence length="77" mass="8491">MEFHAAALAQLDGLPAEAFDALVRRATELVVAPWDSMALGAGEPAFRQTTFHPLGLLSFYVDDSRQLLRIFDVTWVG</sequence>
<accession>D2PXB2</accession>
<evidence type="ECO:0000313" key="1">
    <source>
        <dbReference type="EMBL" id="ADB29760.1"/>
    </source>
</evidence>
<gene>
    <name evidence="1" type="ordered locus">Kfla_0639</name>
</gene>